<organism evidence="5 6">
    <name type="scientific">Mycobacterium kansasii</name>
    <dbReference type="NCBI Taxonomy" id="1768"/>
    <lineage>
        <taxon>Bacteria</taxon>
        <taxon>Bacillati</taxon>
        <taxon>Actinomycetota</taxon>
        <taxon>Actinomycetes</taxon>
        <taxon>Mycobacteriales</taxon>
        <taxon>Mycobacteriaceae</taxon>
        <taxon>Mycobacterium</taxon>
    </lineage>
</organism>
<dbReference type="Pfam" id="PF13772">
    <property type="entry name" value="AIG2_2"/>
    <property type="match status" value="1"/>
</dbReference>
<dbReference type="EMBL" id="AP023343">
    <property type="protein sequence ID" value="BCI85815.1"/>
    <property type="molecule type" value="Genomic_DNA"/>
</dbReference>
<evidence type="ECO:0000256" key="1">
    <source>
        <dbReference type="ARBA" id="ARBA00023239"/>
    </source>
</evidence>
<dbReference type="SUPFAM" id="SSF51679">
    <property type="entry name" value="Bacterial luciferase-like"/>
    <property type="match status" value="1"/>
</dbReference>
<dbReference type="GO" id="GO:0016705">
    <property type="term" value="F:oxidoreductase activity, acting on paired donors, with incorporation or reduction of molecular oxygen"/>
    <property type="evidence" value="ECO:0007669"/>
    <property type="project" value="InterPro"/>
</dbReference>
<reference evidence="5 6" key="1">
    <citation type="submission" date="2020-07" db="EMBL/GenBank/DDBJ databases">
        <title>Mycobacterium kansasii (former subtype) with zoonotic potential isolated from diseased indoor pet cat, Japan.</title>
        <authorList>
            <person name="Fukano H."/>
            <person name="Terazono T."/>
            <person name="Hoshino Y."/>
        </authorList>
    </citation>
    <scope>NUCLEOTIDE SEQUENCE [LARGE SCALE GENOMIC DNA]</scope>
    <source>
        <strain evidence="5 6">Kuro-I</strain>
    </source>
</reference>
<dbReference type="PANTHER" id="PTHR12935:SF0">
    <property type="entry name" value="GAMMA-GLUTAMYLCYCLOTRANSFERASE"/>
    <property type="match status" value="1"/>
</dbReference>
<evidence type="ECO:0000256" key="3">
    <source>
        <dbReference type="PIRSR" id="PIRSR617939-2"/>
    </source>
</evidence>
<gene>
    <name evidence="5" type="ORF">NIIDMKKI_10210</name>
</gene>
<name>A0A7G1I7N6_MYCKA</name>
<proteinExistence type="predicted"/>
<protein>
    <recommendedName>
        <fullName evidence="4">Luciferase-like domain-containing protein</fullName>
    </recommendedName>
</protein>
<keyword evidence="1" id="KW-0456">Lyase</keyword>
<dbReference type="AlphaFoldDB" id="A0A7G1I7N6"/>
<evidence type="ECO:0000259" key="4">
    <source>
        <dbReference type="Pfam" id="PF00296"/>
    </source>
</evidence>
<dbReference type="Proteomes" id="UP000516380">
    <property type="component" value="Chromosome"/>
</dbReference>
<evidence type="ECO:0000313" key="5">
    <source>
        <dbReference type="EMBL" id="BCI85815.1"/>
    </source>
</evidence>
<feature type="binding site" evidence="3">
    <location>
        <begin position="8"/>
        <end position="13"/>
    </location>
    <ligand>
        <name>substrate</name>
    </ligand>
</feature>
<feature type="domain" description="Luciferase-like" evidence="4">
    <location>
        <begin position="383"/>
        <end position="553"/>
    </location>
</feature>
<dbReference type="Gene3D" id="3.40.630.100">
    <property type="entry name" value="Poly-gamma-glutamate hydrolase, zinc-binding motif"/>
    <property type="match status" value="1"/>
</dbReference>
<dbReference type="GO" id="GO:0003839">
    <property type="term" value="F:gamma-glutamylcyclotransferase activity"/>
    <property type="evidence" value="ECO:0007669"/>
    <property type="project" value="InterPro"/>
</dbReference>
<dbReference type="NCBIfam" id="TIGR03621">
    <property type="entry name" value="F420_MSMEG_2516"/>
    <property type="match status" value="1"/>
</dbReference>
<dbReference type="SUPFAM" id="SSF110857">
    <property type="entry name" value="Gamma-glutamyl cyclotransferase-like"/>
    <property type="match status" value="1"/>
</dbReference>
<dbReference type="InterPro" id="IPR038128">
    <property type="entry name" value="Gamma_PGA_hydro_sf"/>
</dbReference>
<dbReference type="InterPro" id="IPR013024">
    <property type="entry name" value="GGCT-like"/>
</dbReference>
<feature type="active site" description="Proton acceptor" evidence="2">
    <location>
        <position position="77"/>
    </location>
</feature>
<dbReference type="InterPro" id="IPR017939">
    <property type="entry name" value="G-Glutamylcylcotransferase"/>
</dbReference>
<dbReference type="CDD" id="cd06661">
    <property type="entry name" value="GGCT_like"/>
    <property type="match status" value="1"/>
</dbReference>
<dbReference type="Pfam" id="PF00296">
    <property type="entry name" value="Bac_luciferase"/>
    <property type="match status" value="1"/>
</dbReference>
<dbReference type="Pfam" id="PF05908">
    <property type="entry name" value="Gamma_PGA_hydro"/>
    <property type="match status" value="1"/>
</dbReference>
<dbReference type="Gene3D" id="3.20.20.30">
    <property type="entry name" value="Luciferase-like domain"/>
    <property type="match status" value="1"/>
</dbReference>
<dbReference type="PANTHER" id="PTHR12935">
    <property type="entry name" value="GAMMA-GLUTAMYLCYCLOTRANSFERASE"/>
    <property type="match status" value="1"/>
</dbReference>
<feature type="binding site" evidence="3">
    <location>
        <position position="116"/>
    </location>
    <ligand>
        <name>substrate</name>
    </ligand>
</feature>
<dbReference type="InterPro" id="IPR036661">
    <property type="entry name" value="Luciferase-like_sf"/>
</dbReference>
<evidence type="ECO:0000256" key="2">
    <source>
        <dbReference type="PIRSR" id="PIRSR617939-1"/>
    </source>
</evidence>
<dbReference type="InterPro" id="IPR036568">
    <property type="entry name" value="GGCT-like_sf"/>
</dbReference>
<dbReference type="Gene3D" id="3.10.490.10">
    <property type="entry name" value="Gamma-glutamyl cyclotransferase-like"/>
    <property type="match status" value="1"/>
</dbReference>
<sequence>MVNAHQPYFAYGSNLCVRQMAARCPDAADPRPAVLSDHDWLINQRGVATVEPSTGSQVHGVLWQVSDRDLATLDSAEGVPVRYRRYRRSVHTDTGPTPAWVYIDHRVTAGPPRPGYLPRIIGGAVHHGLPQRWIDFLHRWDPARWPRANPRATSEPAPQSLSALLREPGVREVSRLRSRFGFLAIHGGDLEKMTDVIAEHAAEAADASVYLVRHPDRYPHHLPSARFDPAESARLAEFLDHVDVAVSLHGYGRIGRETQLLAGGGNRALAAHLARHLQLPGYQVVTDLEAIPLELRGLHSGNPVNRIRGGGTQLELSARVRGSARAVPCREPTACPRSPRRWWGTGGRGAFLVSVVAGERRLLVAKDFRFGLSVRFIKSRSALQEKVRRAEDLGFDVLCVPDHLGAAAPFPTLTAAAMVTTRIRLSMYVLNAAFYKPALLGREVEALDLLSDHRLEVGLGTGYVREEFEAAELPYPSAGARVDYLEHMTAYLKEHHPEVPILIAGNGDRVMTLAARHADIVGLTGARVHDAEDPLAERIEFVRKAAGERFDALELNLAITAVPPEGERIPNLALTRRYTPGLSDEEILALHSVLSGSPREIADTLGGYRDRYGVTSFTVQDSHMDNFAKVIAELR</sequence>
<accession>A0A7G1I7N6</accession>
<dbReference type="InterPro" id="IPR008585">
    <property type="entry name" value="Gamma_PGA_hydro"/>
</dbReference>
<dbReference type="InterPro" id="IPR011251">
    <property type="entry name" value="Luciferase-like_dom"/>
</dbReference>
<evidence type="ECO:0000313" key="6">
    <source>
        <dbReference type="Proteomes" id="UP000516380"/>
    </source>
</evidence>
<dbReference type="InterPro" id="IPR019923">
    <property type="entry name" value="Lucif-like_OxRdtase_MSMEG_2516"/>
</dbReference>
<keyword evidence="6" id="KW-1185">Reference proteome</keyword>